<keyword evidence="1" id="KW-0472">Membrane</keyword>
<evidence type="ECO:0000256" key="1">
    <source>
        <dbReference type="SAM" id="Phobius"/>
    </source>
</evidence>
<keyword evidence="3" id="KW-1185">Reference proteome</keyword>
<comment type="caution">
    <text evidence="2">The sequence shown here is derived from an EMBL/GenBank/DDBJ whole genome shotgun (WGS) entry which is preliminary data.</text>
</comment>
<dbReference type="AlphaFoldDB" id="A0ABD2LFB9"/>
<accession>A0ABD2LFB9</accession>
<proteinExistence type="predicted"/>
<keyword evidence="1" id="KW-1133">Transmembrane helix</keyword>
<keyword evidence="1" id="KW-0812">Transmembrane</keyword>
<sequence>MPHENGKGLLVAVGATAIGLAALLVFVKFSPHFRVYRSLMALAIITAAEHAETVADEVEALNVPNWTTDPWERAKVESHLRHKELMGWRMVHLRTGLAAPTPFVLGLAAANQQLIAPGWTVRDISLST</sequence>
<evidence type="ECO:0000313" key="2">
    <source>
        <dbReference type="EMBL" id="KAL3113848.1"/>
    </source>
</evidence>
<feature type="transmembrane region" description="Helical" evidence="1">
    <location>
        <begin position="6"/>
        <end position="27"/>
    </location>
</feature>
<protein>
    <submittedName>
        <fullName evidence="2">Uncharacterized protein</fullName>
    </submittedName>
</protein>
<dbReference type="EMBL" id="JBICBT010000433">
    <property type="protein sequence ID" value="KAL3113848.1"/>
    <property type="molecule type" value="Genomic_DNA"/>
</dbReference>
<gene>
    <name evidence="2" type="ORF">niasHT_011523</name>
</gene>
<reference evidence="2 3" key="1">
    <citation type="submission" date="2024-10" db="EMBL/GenBank/DDBJ databases">
        <authorList>
            <person name="Kim D."/>
        </authorList>
    </citation>
    <scope>NUCLEOTIDE SEQUENCE [LARGE SCALE GENOMIC DNA]</scope>
    <source>
        <strain evidence="2">BH-2024</strain>
    </source>
</reference>
<dbReference type="Proteomes" id="UP001620626">
    <property type="component" value="Unassembled WGS sequence"/>
</dbReference>
<evidence type="ECO:0000313" key="3">
    <source>
        <dbReference type="Proteomes" id="UP001620626"/>
    </source>
</evidence>
<name>A0ABD2LFB9_9BILA</name>
<organism evidence="2 3">
    <name type="scientific">Heterodera trifolii</name>
    <dbReference type="NCBI Taxonomy" id="157864"/>
    <lineage>
        <taxon>Eukaryota</taxon>
        <taxon>Metazoa</taxon>
        <taxon>Ecdysozoa</taxon>
        <taxon>Nematoda</taxon>
        <taxon>Chromadorea</taxon>
        <taxon>Rhabditida</taxon>
        <taxon>Tylenchina</taxon>
        <taxon>Tylenchomorpha</taxon>
        <taxon>Tylenchoidea</taxon>
        <taxon>Heteroderidae</taxon>
        <taxon>Heteroderinae</taxon>
        <taxon>Heterodera</taxon>
    </lineage>
</organism>